<feature type="compositionally biased region" description="Basic residues" evidence="1">
    <location>
        <begin position="214"/>
        <end position="225"/>
    </location>
</feature>
<feature type="region of interest" description="Disordered" evidence="1">
    <location>
        <begin position="103"/>
        <end position="231"/>
    </location>
</feature>
<dbReference type="Pfam" id="PF11595">
    <property type="entry name" value="DUF3245"/>
    <property type="match status" value="1"/>
</dbReference>
<comment type="caution">
    <text evidence="2">The sequence shown here is derived from an EMBL/GenBank/DDBJ whole genome shotgun (WGS) entry which is preliminary data.</text>
</comment>
<proteinExistence type="predicted"/>
<accession>A0AAN6JE84</accession>
<dbReference type="EMBL" id="JASUXU010000004">
    <property type="protein sequence ID" value="KAK0326445.1"/>
    <property type="molecule type" value="Genomic_DNA"/>
</dbReference>
<dbReference type="Proteomes" id="UP001168146">
    <property type="component" value="Unassembled WGS sequence"/>
</dbReference>
<dbReference type="InterPro" id="IPR021641">
    <property type="entry name" value="DUF3245"/>
</dbReference>
<dbReference type="AlphaFoldDB" id="A0AAN6JE84"/>
<gene>
    <name evidence="2" type="ORF">LTR82_002287</name>
</gene>
<feature type="compositionally biased region" description="Basic and acidic residues" evidence="1">
    <location>
        <begin position="120"/>
        <end position="133"/>
    </location>
</feature>
<protein>
    <submittedName>
        <fullName evidence="2">Uncharacterized protein</fullName>
    </submittedName>
</protein>
<feature type="region of interest" description="Disordered" evidence="1">
    <location>
        <begin position="28"/>
        <end position="80"/>
    </location>
</feature>
<reference evidence="2" key="1">
    <citation type="submission" date="2021-12" db="EMBL/GenBank/DDBJ databases">
        <title>Black yeast isolated from Biological Soil Crust.</title>
        <authorList>
            <person name="Kurbessoian T."/>
        </authorList>
    </citation>
    <scope>NUCLEOTIDE SEQUENCE</scope>
    <source>
        <strain evidence="2">CCFEE 5208</strain>
    </source>
</reference>
<evidence type="ECO:0000256" key="1">
    <source>
        <dbReference type="SAM" id="MobiDB-lite"/>
    </source>
</evidence>
<evidence type="ECO:0000313" key="3">
    <source>
        <dbReference type="Proteomes" id="UP001168146"/>
    </source>
</evidence>
<organism evidence="2 3">
    <name type="scientific">Friedmanniomyces endolithicus</name>
    <dbReference type="NCBI Taxonomy" id="329885"/>
    <lineage>
        <taxon>Eukaryota</taxon>
        <taxon>Fungi</taxon>
        <taxon>Dikarya</taxon>
        <taxon>Ascomycota</taxon>
        <taxon>Pezizomycotina</taxon>
        <taxon>Dothideomycetes</taxon>
        <taxon>Dothideomycetidae</taxon>
        <taxon>Mycosphaerellales</taxon>
        <taxon>Teratosphaeriaceae</taxon>
        <taxon>Friedmanniomyces</taxon>
    </lineage>
</organism>
<evidence type="ECO:0000313" key="2">
    <source>
        <dbReference type="EMBL" id="KAK0326445.1"/>
    </source>
</evidence>
<feature type="compositionally biased region" description="Acidic residues" evidence="1">
    <location>
        <begin position="36"/>
        <end position="56"/>
    </location>
</feature>
<sequence>MATSQELADIILNRQAVALARSRRLIQSWLPSKPTDEEELPNEPLAAEENDDDWEGMTELQGVGSKRKAEDEGVLDGLKRKKLSSDNKLLELLLGKKAAQARKKALETSRYGGRAAALKPLEKRGIVPKHRDVSEDEEEGRASSFKSRKSKAKPAVVELEPEVDRPEDPVPDEDGMDAKQQVQARSARVEAPPPAKKRKGGSYLDEILNQKAAKQGKKKKQRQHKLSAAQA</sequence>
<name>A0AAN6JE84_9PEZI</name>